<comment type="subcellular location">
    <subcellularLocation>
        <location evidence="7">Cytoplasm</location>
    </subcellularLocation>
</comment>
<feature type="binding site" evidence="7 8">
    <location>
        <position position="59"/>
    </location>
    <ligand>
        <name>S-adenosyl-L-methionine</name>
        <dbReference type="ChEBI" id="CHEBI:59789"/>
    </ligand>
</feature>
<dbReference type="InterPro" id="IPR029063">
    <property type="entry name" value="SAM-dependent_MTases_sf"/>
</dbReference>
<comment type="similarity">
    <text evidence="7">Belongs to the class I-like SAM-binding methyltransferase superfamily. rRNA adenine N(6)-methyltransferase family. RsmA subfamily.</text>
</comment>
<evidence type="ECO:0000256" key="7">
    <source>
        <dbReference type="HAMAP-Rule" id="MF_00607"/>
    </source>
</evidence>
<feature type="binding site" evidence="7 8">
    <location>
        <position position="34"/>
    </location>
    <ligand>
        <name>S-adenosyl-L-methionine</name>
        <dbReference type="ChEBI" id="CHEBI:59789"/>
    </ligand>
</feature>
<dbReference type="CDD" id="cd02440">
    <property type="entry name" value="AdoMet_MTases"/>
    <property type="match status" value="1"/>
</dbReference>
<evidence type="ECO:0000256" key="8">
    <source>
        <dbReference type="PROSITE-ProRule" id="PRU01026"/>
    </source>
</evidence>
<evidence type="ECO:0000256" key="4">
    <source>
        <dbReference type="ARBA" id="ARBA00022679"/>
    </source>
</evidence>
<dbReference type="Gene3D" id="3.40.50.150">
    <property type="entry name" value="Vaccinia Virus protein VP39"/>
    <property type="match status" value="1"/>
</dbReference>
<dbReference type="Gene3D" id="1.10.8.100">
    <property type="entry name" value="Ribosomal RNA adenine dimethylase-like, domain 2"/>
    <property type="match status" value="1"/>
</dbReference>
<dbReference type="PANTHER" id="PTHR11727">
    <property type="entry name" value="DIMETHYLADENOSINE TRANSFERASE"/>
    <property type="match status" value="1"/>
</dbReference>
<comment type="catalytic activity">
    <reaction evidence="7">
        <text>adenosine(1518)/adenosine(1519) in 16S rRNA + 4 S-adenosyl-L-methionine = N(6)-dimethyladenosine(1518)/N(6)-dimethyladenosine(1519) in 16S rRNA + 4 S-adenosyl-L-homocysteine + 4 H(+)</text>
        <dbReference type="Rhea" id="RHEA:19609"/>
        <dbReference type="Rhea" id="RHEA-COMP:10232"/>
        <dbReference type="Rhea" id="RHEA-COMP:10233"/>
        <dbReference type="ChEBI" id="CHEBI:15378"/>
        <dbReference type="ChEBI" id="CHEBI:57856"/>
        <dbReference type="ChEBI" id="CHEBI:59789"/>
        <dbReference type="ChEBI" id="CHEBI:74411"/>
        <dbReference type="ChEBI" id="CHEBI:74493"/>
        <dbReference type="EC" id="2.1.1.182"/>
    </reaction>
</comment>
<evidence type="ECO:0000256" key="5">
    <source>
        <dbReference type="ARBA" id="ARBA00022691"/>
    </source>
</evidence>
<dbReference type="AlphaFoldDB" id="A0A348AGX1"/>
<keyword evidence="1 7" id="KW-0963">Cytoplasm</keyword>
<evidence type="ECO:0000256" key="3">
    <source>
        <dbReference type="ARBA" id="ARBA00022603"/>
    </source>
</evidence>
<dbReference type="HAMAP" id="MF_00607">
    <property type="entry name" value="16SrRNA_methyltr_A"/>
    <property type="match status" value="1"/>
</dbReference>
<dbReference type="InterPro" id="IPR020596">
    <property type="entry name" value="rRNA_Ade_Mease_Trfase_CS"/>
</dbReference>
<dbReference type="NCBIfam" id="TIGR00755">
    <property type="entry name" value="ksgA"/>
    <property type="match status" value="1"/>
</dbReference>
<feature type="binding site" evidence="7 8">
    <location>
        <position position="128"/>
    </location>
    <ligand>
        <name>S-adenosyl-L-methionine</name>
        <dbReference type="ChEBI" id="CHEBI:59789"/>
    </ligand>
</feature>
<keyword evidence="2 7" id="KW-0698">rRNA processing</keyword>
<dbReference type="PROSITE" id="PS51689">
    <property type="entry name" value="SAM_RNA_A_N6_MT"/>
    <property type="match status" value="1"/>
</dbReference>
<dbReference type="SUPFAM" id="SSF53335">
    <property type="entry name" value="S-adenosyl-L-methionine-dependent methyltransferases"/>
    <property type="match status" value="1"/>
</dbReference>
<dbReference type="EMBL" id="AP018449">
    <property type="protein sequence ID" value="BBB90319.1"/>
    <property type="molecule type" value="Genomic_DNA"/>
</dbReference>
<dbReference type="KEGG" id="mana:MAMMFC1_00967"/>
<dbReference type="InterPro" id="IPR001737">
    <property type="entry name" value="KsgA/Erm"/>
</dbReference>
<dbReference type="InterPro" id="IPR020598">
    <property type="entry name" value="rRNA_Ade_methylase_Trfase_N"/>
</dbReference>
<evidence type="ECO:0000259" key="9">
    <source>
        <dbReference type="SMART" id="SM00650"/>
    </source>
</evidence>
<dbReference type="FunFam" id="3.40.50.150:FF:000023">
    <property type="entry name" value="Ribosomal RNA small subunit methyltransferase A"/>
    <property type="match status" value="1"/>
</dbReference>
<dbReference type="GO" id="GO:0003723">
    <property type="term" value="F:RNA binding"/>
    <property type="evidence" value="ECO:0007669"/>
    <property type="project" value="UniProtKB-UniRule"/>
</dbReference>
<dbReference type="EC" id="2.1.1.182" evidence="7"/>
<dbReference type="InterPro" id="IPR011530">
    <property type="entry name" value="rRNA_adenine_dimethylase"/>
</dbReference>
<evidence type="ECO:0000256" key="1">
    <source>
        <dbReference type="ARBA" id="ARBA00022490"/>
    </source>
</evidence>
<evidence type="ECO:0000313" key="11">
    <source>
        <dbReference type="Proteomes" id="UP000276437"/>
    </source>
</evidence>
<sequence>MTMLKPRIAQKDVTLHILKTFGIHMSKKLGQNFLIDGSVVAGIVSAAKVSPGDAVLEIGPGIGTLTQGLAEAGADVTAVELDRRLLTVLAKTLAGYENVKILQGDILKIDISREIIGGNYKNYKVVANLPYYITTPIIMKLLEDRLPIELLVTMVQKEVAERMVAQPGGKDYGALSVAVQYYTVPEIMVVVPPASFIPPPAVESAVIRCTVRQEPPVQLFDEKYFFRVVKAAFAQRRKTLSNALKAAGLTKTLVDDILNSTGIDGKRRGEQLSQAEFAALANAWFNVTRVEL</sequence>
<feature type="binding site" evidence="7 8">
    <location>
        <position position="105"/>
    </location>
    <ligand>
        <name>S-adenosyl-L-methionine</name>
        <dbReference type="ChEBI" id="CHEBI:59789"/>
    </ligand>
</feature>
<dbReference type="GO" id="GO:0005829">
    <property type="term" value="C:cytosol"/>
    <property type="evidence" value="ECO:0007669"/>
    <property type="project" value="TreeGrafter"/>
</dbReference>
<dbReference type="Proteomes" id="UP000276437">
    <property type="component" value="Chromosome"/>
</dbReference>
<keyword evidence="11" id="KW-1185">Reference proteome</keyword>
<proteinExistence type="inferred from homology"/>
<keyword evidence="4 7" id="KW-0808">Transferase</keyword>
<evidence type="ECO:0000313" key="10">
    <source>
        <dbReference type="EMBL" id="BBB90319.1"/>
    </source>
</evidence>
<name>A0A348AGX1_9FIRM</name>
<feature type="binding site" evidence="7 8">
    <location>
        <position position="32"/>
    </location>
    <ligand>
        <name>S-adenosyl-L-methionine</name>
        <dbReference type="ChEBI" id="CHEBI:59789"/>
    </ligand>
</feature>
<keyword evidence="5 7" id="KW-0949">S-adenosyl-L-methionine</keyword>
<dbReference type="Pfam" id="PF00398">
    <property type="entry name" value="RrnaAD"/>
    <property type="match status" value="1"/>
</dbReference>
<accession>A0A348AGX1</accession>
<gene>
    <name evidence="7 10" type="primary">rsmA</name>
    <name evidence="7" type="synonym">ksgA</name>
    <name evidence="10" type="ORF">MAMMFC1_00967</name>
</gene>
<dbReference type="GO" id="GO:0052908">
    <property type="term" value="F:16S rRNA (adenine(1518)-N(6)/adenine(1519)-N(6))-dimethyltransferase activity"/>
    <property type="evidence" value="ECO:0007669"/>
    <property type="project" value="UniProtKB-EC"/>
</dbReference>
<evidence type="ECO:0000256" key="6">
    <source>
        <dbReference type="ARBA" id="ARBA00022884"/>
    </source>
</evidence>
<dbReference type="PROSITE" id="PS01131">
    <property type="entry name" value="RRNA_A_DIMETH"/>
    <property type="match status" value="1"/>
</dbReference>
<keyword evidence="6 7" id="KW-0694">RNA-binding</keyword>
<dbReference type="PANTHER" id="PTHR11727:SF7">
    <property type="entry name" value="DIMETHYLADENOSINE TRANSFERASE-RELATED"/>
    <property type="match status" value="1"/>
</dbReference>
<feature type="binding site" evidence="7 8">
    <location>
        <position position="80"/>
    </location>
    <ligand>
        <name>S-adenosyl-L-methionine</name>
        <dbReference type="ChEBI" id="CHEBI:59789"/>
    </ligand>
</feature>
<protein>
    <recommendedName>
        <fullName evidence="7">Ribosomal RNA small subunit methyltransferase A</fullName>
        <ecNumber evidence="7">2.1.1.182</ecNumber>
    </recommendedName>
    <alternativeName>
        <fullName evidence="7">16S rRNA (adenine(1518)-N(6)/adenine(1519)-N(6))-dimethyltransferase</fullName>
    </alternativeName>
    <alternativeName>
        <fullName evidence="7">16S rRNA dimethyladenosine transferase</fullName>
    </alternativeName>
    <alternativeName>
        <fullName evidence="7">16S rRNA dimethylase</fullName>
    </alternativeName>
    <alternativeName>
        <fullName evidence="7">S-adenosylmethionine-6-N', N'-adenosyl(rRNA) dimethyltransferase</fullName>
    </alternativeName>
</protein>
<comment type="function">
    <text evidence="7">Specifically dimethylates two adjacent adenosines (A1518 and A1519) in the loop of a conserved hairpin near the 3'-end of 16S rRNA in the 30S particle. May play a critical role in biogenesis of 30S subunits.</text>
</comment>
<organism evidence="10 11">
    <name type="scientific">Methylomusa anaerophila</name>
    <dbReference type="NCBI Taxonomy" id="1930071"/>
    <lineage>
        <taxon>Bacteria</taxon>
        <taxon>Bacillati</taxon>
        <taxon>Bacillota</taxon>
        <taxon>Negativicutes</taxon>
        <taxon>Selenomonadales</taxon>
        <taxon>Sporomusaceae</taxon>
        <taxon>Methylomusa</taxon>
    </lineage>
</organism>
<dbReference type="InterPro" id="IPR023165">
    <property type="entry name" value="rRNA_Ade_diMease-like_C"/>
</dbReference>
<reference evidence="10 11" key="1">
    <citation type="journal article" date="2018" name="Int. J. Syst. Evol. Microbiol.">
        <title>Methylomusa anaerophila gen. nov., sp. nov., an anaerobic methanol-utilizing bacterium isolated from a microbial fuel cell.</title>
        <authorList>
            <person name="Amano N."/>
            <person name="Yamamuro A."/>
            <person name="Miyahara M."/>
            <person name="Kouzuma A."/>
            <person name="Abe T."/>
            <person name="Watanabe K."/>
        </authorList>
    </citation>
    <scope>NUCLEOTIDE SEQUENCE [LARGE SCALE GENOMIC DNA]</scope>
    <source>
        <strain evidence="10 11">MMFC1</strain>
    </source>
</reference>
<evidence type="ECO:0000256" key="2">
    <source>
        <dbReference type="ARBA" id="ARBA00022552"/>
    </source>
</evidence>
<keyword evidence="3 7" id="KW-0489">Methyltransferase</keyword>
<dbReference type="FunFam" id="1.10.8.100:FF:000001">
    <property type="entry name" value="Ribosomal RNA small subunit methyltransferase A"/>
    <property type="match status" value="1"/>
</dbReference>
<feature type="domain" description="Ribosomal RNA adenine methylase transferase N-terminal" evidence="9">
    <location>
        <begin position="39"/>
        <end position="213"/>
    </location>
</feature>
<dbReference type="SMART" id="SM00650">
    <property type="entry name" value="rADc"/>
    <property type="match status" value="1"/>
</dbReference>